<reference evidence="1 2" key="1">
    <citation type="submission" date="2019-01" db="EMBL/GenBank/DDBJ databases">
        <title>Draft genome sequence of heavy metal resistant Bacillus cereus NWUAB01.</title>
        <authorList>
            <person name="Babalola O."/>
            <person name="Aremu B.R."/>
            <person name="Ayangbenro A.S."/>
        </authorList>
    </citation>
    <scope>NUCLEOTIDE SEQUENCE [LARGE SCALE GENOMIC DNA]</scope>
    <source>
        <strain evidence="1 2">NWUAB01</strain>
    </source>
</reference>
<dbReference type="Proteomes" id="UP000253597">
    <property type="component" value="Unassembled WGS sequence"/>
</dbReference>
<evidence type="ECO:0000313" key="1">
    <source>
        <dbReference type="EMBL" id="RWQ72993.1"/>
    </source>
</evidence>
<dbReference type="AlphaFoldDB" id="A0A9X8IYN1"/>
<proteinExistence type="predicted"/>
<comment type="caution">
    <text evidence="1">The sequence shown here is derived from an EMBL/GenBank/DDBJ whole genome shotgun (WGS) entry which is preliminary data.</text>
</comment>
<protein>
    <submittedName>
        <fullName evidence="1">Uncharacterized protein</fullName>
    </submittedName>
</protein>
<evidence type="ECO:0000313" key="2">
    <source>
        <dbReference type="Proteomes" id="UP000253597"/>
    </source>
</evidence>
<sequence length="120" mass="14620">MVRKIRYRQVLRNRHAQKGRYLKEVSQQQSFWKEDKAPTPTIEKVRELHTLLGTWDKSIVWDRLNFTDGSVENVLTIPNKCHIYPKANYKPIKKCREAMKVKRWREQERRTLEFFEREGC</sequence>
<organism evidence="1 2">
    <name type="scientific">Bacillus cereus</name>
    <dbReference type="NCBI Taxonomy" id="1396"/>
    <lineage>
        <taxon>Bacteria</taxon>
        <taxon>Bacillati</taxon>
        <taxon>Bacillota</taxon>
        <taxon>Bacilli</taxon>
        <taxon>Bacillales</taxon>
        <taxon>Bacillaceae</taxon>
        <taxon>Bacillus</taxon>
        <taxon>Bacillus cereus group</taxon>
    </lineage>
</organism>
<gene>
    <name evidence="1" type="ORF">DR116_0016830</name>
</gene>
<dbReference type="EMBL" id="QNGD03000008">
    <property type="protein sequence ID" value="RWQ72993.1"/>
    <property type="molecule type" value="Genomic_DNA"/>
</dbReference>
<dbReference type="RefSeq" id="WP_113302949.1">
    <property type="nucleotide sequence ID" value="NZ_QNGD03000008.1"/>
</dbReference>
<name>A0A9X8IYN1_BACCE</name>
<accession>A0A9X8IYN1</accession>